<organism evidence="2 3">
    <name type="scientific">Lupinus luteus</name>
    <name type="common">European yellow lupine</name>
    <dbReference type="NCBI Taxonomy" id="3873"/>
    <lineage>
        <taxon>Eukaryota</taxon>
        <taxon>Viridiplantae</taxon>
        <taxon>Streptophyta</taxon>
        <taxon>Embryophyta</taxon>
        <taxon>Tracheophyta</taxon>
        <taxon>Spermatophyta</taxon>
        <taxon>Magnoliopsida</taxon>
        <taxon>eudicotyledons</taxon>
        <taxon>Gunneridae</taxon>
        <taxon>Pentapetalae</taxon>
        <taxon>rosids</taxon>
        <taxon>fabids</taxon>
        <taxon>Fabales</taxon>
        <taxon>Fabaceae</taxon>
        <taxon>Papilionoideae</taxon>
        <taxon>50 kb inversion clade</taxon>
        <taxon>genistoids sensu lato</taxon>
        <taxon>core genistoids</taxon>
        <taxon>Genisteae</taxon>
        <taxon>Lupinus</taxon>
    </lineage>
</organism>
<accession>A0AAV1Y291</accession>
<feature type="domain" description="Putative plant transposon protein" evidence="1">
    <location>
        <begin position="4"/>
        <end position="141"/>
    </location>
</feature>
<keyword evidence="3" id="KW-1185">Reference proteome</keyword>
<evidence type="ECO:0000313" key="3">
    <source>
        <dbReference type="Proteomes" id="UP001497480"/>
    </source>
</evidence>
<dbReference type="AlphaFoldDB" id="A0AAV1Y291"/>
<dbReference type="EMBL" id="CAXHTB010000020">
    <property type="protein sequence ID" value="CAL0327579.1"/>
    <property type="molecule type" value="Genomic_DNA"/>
</dbReference>
<proteinExistence type="predicted"/>
<dbReference type="Pfam" id="PF20167">
    <property type="entry name" value="Transposase_32"/>
    <property type="match status" value="1"/>
</dbReference>
<comment type="caution">
    <text evidence="2">The sequence shown here is derived from an EMBL/GenBank/DDBJ whole genome shotgun (WGS) entry which is preliminary data.</text>
</comment>
<gene>
    <name evidence="2" type="ORF">LLUT_LOCUS28639</name>
</gene>
<sequence>MGVPMPFNEILVKEFYANTWRIDEPNQTFKSYCRGKDITYDSYTINELLGVLENFKPSDEYTIMKNGPYPEAEIERELLKDGCHWVPDAETGHILHILQDQLKPNPRVWSEFMLCNVLPRSNSNEIPKEHALLHYAICMGYWNSTGYQYGMMMMIRNQAQLQYIQGCTKQGRVAHAGARRSIHLIPDQKLLLTSFIDTADGFLRSANRNVRKEGSSFLLRSRHISSIAIRQEQLVVNL</sequence>
<reference evidence="2 3" key="1">
    <citation type="submission" date="2024-03" db="EMBL/GenBank/DDBJ databases">
        <authorList>
            <person name="Martinez-Hernandez J."/>
        </authorList>
    </citation>
    <scope>NUCLEOTIDE SEQUENCE [LARGE SCALE GENOMIC DNA]</scope>
</reference>
<dbReference type="Proteomes" id="UP001497480">
    <property type="component" value="Unassembled WGS sequence"/>
</dbReference>
<evidence type="ECO:0000259" key="1">
    <source>
        <dbReference type="Pfam" id="PF20167"/>
    </source>
</evidence>
<evidence type="ECO:0000313" key="2">
    <source>
        <dbReference type="EMBL" id="CAL0327579.1"/>
    </source>
</evidence>
<protein>
    <recommendedName>
        <fullName evidence="1">Putative plant transposon protein domain-containing protein</fullName>
    </recommendedName>
</protein>
<dbReference type="InterPro" id="IPR046796">
    <property type="entry name" value="Transposase_32_dom"/>
</dbReference>
<name>A0AAV1Y291_LUPLU</name>